<feature type="region of interest" description="Disordered" evidence="1">
    <location>
        <begin position="34"/>
        <end position="62"/>
    </location>
</feature>
<dbReference type="AlphaFoldDB" id="Q22732"/>
<dbReference type="PhylomeDB" id="Q22732"/>
<evidence type="ECO:0000313" key="2">
    <source>
        <dbReference type="EMBL" id="CAA92016.2"/>
    </source>
</evidence>
<dbReference type="UCSC" id="T24D5.1">
    <property type="organism name" value="c. elegans"/>
</dbReference>
<name>Q22732_CAEEL</name>
<keyword evidence="3" id="KW-1185">Reference proteome</keyword>
<feature type="compositionally biased region" description="Polar residues" evidence="1">
    <location>
        <begin position="34"/>
        <end position="50"/>
    </location>
</feature>
<dbReference type="WormBase" id="T24D5.1">
    <property type="protein sequence ID" value="CE53562"/>
    <property type="gene ID" value="WBGene00011989"/>
</dbReference>
<evidence type="ECO:0000313" key="3">
    <source>
        <dbReference type="Proteomes" id="UP000001940"/>
    </source>
</evidence>
<gene>
    <name evidence="2" type="ORF">CELE_T24D5.1</name>
    <name evidence="2 4" type="ORF">T24D5.1</name>
</gene>
<accession>Q22732</accession>
<dbReference type="STRING" id="6239.T24D5.1.1"/>
<protein>
    <submittedName>
        <fullName evidence="2">DUF1716 domain-containing protein</fullName>
    </submittedName>
</protein>
<feature type="compositionally biased region" description="Basic and acidic residues" evidence="1">
    <location>
        <begin position="51"/>
        <end position="60"/>
    </location>
</feature>
<evidence type="ECO:0000256" key="1">
    <source>
        <dbReference type="SAM" id="MobiDB-lite"/>
    </source>
</evidence>
<evidence type="ECO:0000313" key="4">
    <source>
        <dbReference type="WormBase" id="T24D5.1"/>
    </source>
</evidence>
<dbReference type="HOGENOM" id="CLU_915980_0_0_1"/>
<dbReference type="EMBL" id="BX284606">
    <property type="protein sequence ID" value="CAA92016.2"/>
    <property type="molecule type" value="Genomic_DNA"/>
</dbReference>
<proteinExistence type="predicted"/>
<sequence length="281" mass="32315">MDKKYQMKNEQNQNDENGVNDWIFEFVQKFVASRPSNKPINPSTINQNNDGADREKDESSKSSLFPLKNQFYALQASNEPHANDPMASLKVEVAHLGIESDTEESAQFSQEDARDLDSPEIEYNISIWENEKNSQQSIQNHAPEIPRKDQDGYLLECNLNIFLEKLERFSDPQINQNEGEEMGPILRAFSTEVKRRVYLEKSEVLDDQPIAIEFLELRLGQLLDGNDDHAVTLYTLMSNKIKIELDTVLLSLILHLEFKFRQLNAVEFATFEAEMKAELGL</sequence>
<dbReference type="AGR" id="WB:WBGene00011989"/>
<organism evidence="2 3">
    <name type="scientific">Caenorhabditis elegans</name>
    <dbReference type="NCBI Taxonomy" id="6239"/>
    <lineage>
        <taxon>Eukaryota</taxon>
        <taxon>Metazoa</taxon>
        <taxon>Ecdysozoa</taxon>
        <taxon>Nematoda</taxon>
        <taxon>Chromadorea</taxon>
        <taxon>Rhabditida</taxon>
        <taxon>Rhabditina</taxon>
        <taxon>Rhabditomorpha</taxon>
        <taxon>Rhabditoidea</taxon>
        <taxon>Rhabditidae</taxon>
        <taxon>Peloderinae</taxon>
        <taxon>Caenorhabditis</taxon>
    </lineage>
</organism>
<dbReference type="PIR" id="T25239">
    <property type="entry name" value="T25239"/>
</dbReference>
<dbReference type="Proteomes" id="UP000001940">
    <property type="component" value="Chromosome X"/>
</dbReference>
<dbReference type="PaxDb" id="6239-T24D5.1"/>
<reference evidence="2 3" key="1">
    <citation type="journal article" date="1998" name="Science">
        <title>Genome sequence of the nematode C. elegans: a platform for investigating biology.</title>
        <authorList>
            <consortium name="The C. elegans sequencing consortium"/>
            <person name="Sulson J.E."/>
            <person name="Waterston R."/>
        </authorList>
    </citation>
    <scope>NUCLEOTIDE SEQUENCE [LARGE SCALE GENOMIC DNA]</scope>
    <source>
        <strain evidence="2 3">Bristol N2</strain>
    </source>
</reference>
<dbReference type="InParanoid" id="Q22732"/>